<gene>
    <name evidence="2" type="ORF">KC678_02540</name>
</gene>
<reference evidence="2" key="2">
    <citation type="journal article" date="2021" name="Microbiome">
        <title>Successional dynamics and alternative stable states in a saline activated sludge microbial community over 9 years.</title>
        <authorList>
            <person name="Wang Y."/>
            <person name="Ye J."/>
            <person name="Ju F."/>
            <person name="Liu L."/>
            <person name="Boyd J.A."/>
            <person name="Deng Y."/>
            <person name="Parks D.H."/>
            <person name="Jiang X."/>
            <person name="Yin X."/>
            <person name="Woodcroft B.J."/>
            <person name="Tyson G.W."/>
            <person name="Hugenholtz P."/>
            <person name="Polz M.F."/>
            <person name="Zhang T."/>
        </authorList>
    </citation>
    <scope>NUCLEOTIDE SEQUENCE</scope>
    <source>
        <strain evidence="2">HKST-UBA13</strain>
    </source>
</reference>
<keyword evidence="1" id="KW-1133">Transmembrane helix</keyword>
<comment type="caution">
    <text evidence="2">The sequence shown here is derived from an EMBL/GenBank/DDBJ whole genome shotgun (WGS) entry which is preliminary data.</text>
</comment>
<keyword evidence="1" id="KW-0472">Membrane</keyword>
<evidence type="ECO:0000256" key="1">
    <source>
        <dbReference type="SAM" id="Phobius"/>
    </source>
</evidence>
<sequence length="136" mass="15300">MIKYSMTHMNMYQQNEKTIDLDFPKALVIMITIMLFFVLPAQLFTINQKDPAAFKNLSATIEKTLNINQHQDNSANNSEGRVAGASTTVSLKTEKDNSAILNSRSTPFVALGFFFILVSLLGIGYLIKTEKDYKQQ</sequence>
<keyword evidence="1" id="KW-0812">Transmembrane</keyword>
<dbReference type="Proteomes" id="UP000775877">
    <property type="component" value="Unassembled WGS sequence"/>
</dbReference>
<name>A0A955IBC7_9BACT</name>
<dbReference type="EMBL" id="JAGQLJ010000048">
    <property type="protein sequence ID" value="MCA9381117.1"/>
    <property type="molecule type" value="Genomic_DNA"/>
</dbReference>
<protein>
    <submittedName>
        <fullName evidence="2">Uncharacterized protein</fullName>
    </submittedName>
</protein>
<reference evidence="2" key="1">
    <citation type="submission" date="2020-04" db="EMBL/GenBank/DDBJ databases">
        <authorList>
            <person name="Zhang T."/>
        </authorList>
    </citation>
    <scope>NUCLEOTIDE SEQUENCE</scope>
    <source>
        <strain evidence="2">HKST-UBA13</strain>
    </source>
</reference>
<feature type="transmembrane region" description="Helical" evidence="1">
    <location>
        <begin position="21"/>
        <end position="41"/>
    </location>
</feature>
<accession>A0A955IBC7</accession>
<evidence type="ECO:0000313" key="3">
    <source>
        <dbReference type="Proteomes" id="UP000775877"/>
    </source>
</evidence>
<feature type="transmembrane region" description="Helical" evidence="1">
    <location>
        <begin position="108"/>
        <end position="127"/>
    </location>
</feature>
<proteinExistence type="predicted"/>
<dbReference type="AlphaFoldDB" id="A0A955IBC7"/>
<organism evidence="2 3">
    <name type="scientific">Candidatus Dojkabacteria bacterium</name>
    <dbReference type="NCBI Taxonomy" id="2099670"/>
    <lineage>
        <taxon>Bacteria</taxon>
        <taxon>Candidatus Dojkabacteria</taxon>
    </lineage>
</organism>
<evidence type="ECO:0000313" key="2">
    <source>
        <dbReference type="EMBL" id="MCA9381117.1"/>
    </source>
</evidence>